<feature type="domain" description="HAMP" evidence="12">
    <location>
        <begin position="154"/>
        <end position="210"/>
    </location>
</feature>
<evidence type="ECO:0000313" key="13">
    <source>
        <dbReference type="EMBL" id="VHO03001.1"/>
    </source>
</evidence>
<name>A0A486XMM8_9GAMM</name>
<dbReference type="PANTHER" id="PTHR45436">
    <property type="entry name" value="SENSOR HISTIDINE KINASE YKOH"/>
    <property type="match status" value="1"/>
</dbReference>
<protein>
    <recommendedName>
        <fullName evidence="3">histidine kinase</fullName>
        <ecNumber evidence="3">2.7.13.3</ecNumber>
    </recommendedName>
</protein>
<evidence type="ECO:0000256" key="6">
    <source>
        <dbReference type="ARBA" id="ARBA00022692"/>
    </source>
</evidence>
<comment type="catalytic activity">
    <reaction evidence="1">
        <text>ATP + protein L-histidine = ADP + protein N-phospho-L-histidine.</text>
        <dbReference type="EC" id="2.7.13.3"/>
    </reaction>
</comment>
<dbReference type="Pfam" id="PF02518">
    <property type="entry name" value="HATPase_c"/>
    <property type="match status" value="1"/>
</dbReference>
<dbReference type="Gene3D" id="6.10.340.10">
    <property type="match status" value="1"/>
</dbReference>
<dbReference type="Pfam" id="PF00672">
    <property type="entry name" value="HAMP"/>
    <property type="match status" value="1"/>
</dbReference>
<comment type="subcellular location">
    <subcellularLocation>
        <location evidence="2">Membrane</location>
    </subcellularLocation>
</comment>
<dbReference type="InterPro" id="IPR003660">
    <property type="entry name" value="HAMP_dom"/>
</dbReference>
<dbReference type="GO" id="GO:0000155">
    <property type="term" value="F:phosphorelay sensor kinase activity"/>
    <property type="evidence" value="ECO:0007669"/>
    <property type="project" value="InterPro"/>
</dbReference>
<keyword evidence="6 10" id="KW-0812">Transmembrane</keyword>
<evidence type="ECO:0000256" key="2">
    <source>
        <dbReference type="ARBA" id="ARBA00004370"/>
    </source>
</evidence>
<dbReference type="EMBL" id="CAAJGR010000078">
    <property type="protein sequence ID" value="VHO03001.1"/>
    <property type="molecule type" value="Genomic_DNA"/>
</dbReference>
<dbReference type="InterPro" id="IPR003594">
    <property type="entry name" value="HATPase_dom"/>
</dbReference>
<evidence type="ECO:0000256" key="3">
    <source>
        <dbReference type="ARBA" id="ARBA00012438"/>
    </source>
</evidence>
<evidence type="ECO:0000256" key="8">
    <source>
        <dbReference type="ARBA" id="ARBA00022989"/>
    </source>
</evidence>
<feature type="transmembrane region" description="Helical" evidence="10">
    <location>
        <begin position="130"/>
        <end position="153"/>
    </location>
</feature>
<accession>A0A486XMM8</accession>
<reference evidence="13" key="1">
    <citation type="submission" date="2019-04" db="EMBL/GenBank/DDBJ databases">
        <authorList>
            <person name="Brambilla D."/>
        </authorList>
    </citation>
    <scope>NUCLEOTIDE SEQUENCE</scope>
    <source>
        <strain evidence="13">BAL1</strain>
    </source>
</reference>
<proteinExistence type="predicted"/>
<feature type="domain" description="Histidine kinase" evidence="11">
    <location>
        <begin position="218"/>
        <end position="416"/>
    </location>
</feature>
<evidence type="ECO:0000256" key="10">
    <source>
        <dbReference type="SAM" id="Phobius"/>
    </source>
</evidence>
<organism evidence="13">
    <name type="scientific">Rheinheimera sp. BAL341</name>
    <dbReference type="NCBI Taxonomy" id="1708203"/>
    <lineage>
        <taxon>Bacteria</taxon>
        <taxon>Pseudomonadati</taxon>
        <taxon>Pseudomonadota</taxon>
        <taxon>Gammaproteobacteria</taxon>
        <taxon>Chromatiales</taxon>
        <taxon>Chromatiaceae</taxon>
        <taxon>Rheinheimera</taxon>
    </lineage>
</organism>
<dbReference type="PROSITE" id="PS50109">
    <property type="entry name" value="HIS_KIN"/>
    <property type="match status" value="1"/>
</dbReference>
<dbReference type="InterPro" id="IPR005467">
    <property type="entry name" value="His_kinase_dom"/>
</dbReference>
<keyword evidence="9" id="KW-0902">Two-component regulatory system</keyword>
<evidence type="ECO:0000259" key="11">
    <source>
        <dbReference type="PROSITE" id="PS50109"/>
    </source>
</evidence>
<keyword evidence="7 13" id="KW-0418">Kinase</keyword>
<evidence type="ECO:0000256" key="5">
    <source>
        <dbReference type="ARBA" id="ARBA00022679"/>
    </source>
</evidence>
<dbReference type="SMART" id="SM00304">
    <property type="entry name" value="HAMP"/>
    <property type="match status" value="1"/>
</dbReference>
<dbReference type="InterPro" id="IPR050428">
    <property type="entry name" value="TCS_sensor_his_kinase"/>
</dbReference>
<dbReference type="SUPFAM" id="SSF47384">
    <property type="entry name" value="Homodimeric domain of signal transducing histidine kinase"/>
    <property type="match status" value="1"/>
</dbReference>
<dbReference type="SMART" id="SM00387">
    <property type="entry name" value="HATPase_c"/>
    <property type="match status" value="1"/>
</dbReference>
<dbReference type="AlphaFoldDB" id="A0A486XMM8"/>
<gene>
    <name evidence="13" type="ORF">BAL341_1153</name>
</gene>
<evidence type="ECO:0000256" key="7">
    <source>
        <dbReference type="ARBA" id="ARBA00022777"/>
    </source>
</evidence>
<dbReference type="GO" id="GO:0005886">
    <property type="term" value="C:plasma membrane"/>
    <property type="evidence" value="ECO:0007669"/>
    <property type="project" value="TreeGrafter"/>
</dbReference>
<keyword evidence="8 10" id="KW-1133">Transmembrane helix</keyword>
<dbReference type="SUPFAM" id="SSF55874">
    <property type="entry name" value="ATPase domain of HSP90 chaperone/DNA topoisomerase II/histidine kinase"/>
    <property type="match status" value="1"/>
</dbReference>
<evidence type="ECO:0000256" key="9">
    <source>
        <dbReference type="ARBA" id="ARBA00023012"/>
    </source>
</evidence>
<evidence type="ECO:0000259" key="12">
    <source>
        <dbReference type="PROSITE" id="PS50885"/>
    </source>
</evidence>
<evidence type="ECO:0000256" key="4">
    <source>
        <dbReference type="ARBA" id="ARBA00022553"/>
    </source>
</evidence>
<dbReference type="Gene3D" id="1.10.287.130">
    <property type="match status" value="1"/>
</dbReference>
<dbReference type="Pfam" id="PF00512">
    <property type="entry name" value="HisKA"/>
    <property type="match status" value="1"/>
</dbReference>
<dbReference type="PANTHER" id="PTHR45436:SF16">
    <property type="entry name" value="HISTIDINE KINASE"/>
    <property type="match status" value="1"/>
</dbReference>
<evidence type="ECO:0000256" key="1">
    <source>
        <dbReference type="ARBA" id="ARBA00000085"/>
    </source>
</evidence>
<keyword evidence="10" id="KW-0472">Membrane</keyword>
<keyword evidence="4" id="KW-0597">Phosphoprotein</keyword>
<dbReference type="EC" id="2.7.13.3" evidence="3"/>
<dbReference type="SMART" id="SM00388">
    <property type="entry name" value="HisKA"/>
    <property type="match status" value="1"/>
</dbReference>
<dbReference type="PROSITE" id="PS50885">
    <property type="entry name" value="HAMP"/>
    <property type="match status" value="1"/>
</dbReference>
<dbReference type="InterPro" id="IPR036097">
    <property type="entry name" value="HisK_dim/P_sf"/>
</dbReference>
<feature type="transmembrane region" description="Helical" evidence="10">
    <location>
        <begin position="12"/>
        <end position="34"/>
    </location>
</feature>
<dbReference type="CDD" id="cd00082">
    <property type="entry name" value="HisKA"/>
    <property type="match status" value="1"/>
</dbReference>
<dbReference type="InterPro" id="IPR036890">
    <property type="entry name" value="HATPase_C_sf"/>
</dbReference>
<dbReference type="Gene3D" id="3.30.565.10">
    <property type="entry name" value="Histidine kinase-like ATPase, C-terminal domain"/>
    <property type="match status" value="1"/>
</dbReference>
<dbReference type="InterPro" id="IPR003661">
    <property type="entry name" value="HisK_dim/P_dom"/>
</dbReference>
<sequence>MTVLSLRSRILLTFVVSSALVGLLFGISAIVFAYHTEDQLFATLLDAEATYAEQQLLAGAQIQPRLPFVSYLADISALPQHIQATLQRAPERTEFALDNGQHYHMLKLSRGFLLADVTDQLVVRQMRPQLSLLLVTLLLLVLLGSAAFAYLLARRLLKPLRQLTQLVDSTGLNPDMPLSERFADQFTPDEVGRLAQALQKAWQRVAEFIRREQQFTQDVSHELRTPVTISQGALTLLCHTPLTPAQAQYVARLQHAQLQINQTIATLMLLAREQLPAAQAVNLLSLVEQSILQQQHKLAAKPVQLELAISPHAQVIIDDTVLLMLLNNLLANAFDYTAVGVISITFTANQLTIQDSGSGIEAAIRDQAFEAGVKGKHSQGMGVGLSLVKRLCDKAHIGYQLQSNDTGTCVRLQFPE</sequence>
<keyword evidence="5" id="KW-0808">Transferase</keyword>